<keyword evidence="2" id="KW-1185">Reference proteome</keyword>
<reference evidence="1" key="1">
    <citation type="submission" date="2021-06" db="EMBL/GenBank/DDBJ databases">
        <authorList>
            <person name="Kallberg Y."/>
            <person name="Tangrot J."/>
            <person name="Rosling A."/>
        </authorList>
    </citation>
    <scope>NUCLEOTIDE SEQUENCE</scope>
    <source>
        <strain evidence="1">FL966</strain>
    </source>
</reference>
<comment type="caution">
    <text evidence="1">The sequence shown here is derived from an EMBL/GenBank/DDBJ whole genome shotgun (WGS) entry which is preliminary data.</text>
</comment>
<evidence type="ECO:0000313" key="2">
    <source>
        <dbReference type="Proteomes" id="UP000789759"/>
    </source>
</evidence>
<sequence length="139" mass="16490">MHLFKENKDGFNLSYSFETDIPLLWWMINYTGFKSIEQLAIKVFSITPHASDKTLSLNELQAQVVLATFLFEDDERIIEDFKVEKLELNNLEIIEYDEFQNYDVKEYNEFNFEEFVSSKEGQDIFDFDSIELATDLVKE</sequence>
<dbReference type="Proteomes" id="UP000789759">
    <property type="component" value="Unassembled WGS sequence"/>
</dbReference>
<organism evidence="1 2">
    <name type="scientific">Cetraspora pellucida</name>
    <dbReference type="NCBI Taxonomy" id="1433469"/>
    <lineage>
        <taxon>Eukaryota</taxon>
        <taxon>Fungi</taxon>
        <taxon>Fungi incertae sedis</taxon>
        <taxon>Mucoromycota</taxon>
        <taxon>Glomeromycotina</taxon>
        <taxon>Glomeromycetes</taxon>
        <taxon>Diversisporales</taxon>
        <taxon>Gigasporaceae</taxon>
        <taxon>Cetraspora</taxon>
    </lineage>
</organism>
<dbReference type="AlphaFoldDB" id="A0A9N9JZ07"/>
<dbReference type="OrthoDB" id="2434645at2759"/>
<protein>
    <submittedName>
        <fullName evidence="1">2633_t:CDS:1</fullName>
    </submittedName>
</protein>
<evidence type="ECO:0000313" key="1">
    <source>
        <dbReference type="EMBL" id="CAG8804150.1"/>
    </source>
</evidence>
<gene>
    <name evidence="1" type="ORF">CPELLU_LOCUS17975</name>
</gene>
<accession>A0A9N9JZ07</accession>
<name>A0A9N9JZ07_9GLOM</name>
<proteinExistence type="predicted"/>
<dbReference type="EMBL" id="CAJVQA010033206">
    <property type="protein sequence ID" value="CAG8804150.1"/>
    <property type="molecule type" value="Genomic_DNA"/>
</dbReference>